<evidence type="ECO:0000313" key="3">
    <source>
        <dbReference type="Proteomes" id="UP001151582"/>
    </source>
</evidence>
<organism evidence="2 3">
    <name type="scientific">Dimargaris verticillata</name>
    <dbReference type="NCBI Taxonomy" id="2761393"/>
    <lineage>
        <taxon>Eukaryota</taxon>
        <taxon>Fungi</taxon>
        <taxon>Fungi incertae sedis</taxon>
        <taxon>Zoopagomycota</taxon>
        <taxon>Kickxellomycotina</taxon>
        <taxon>Dimargaritomycetes</taxon>
        <taxon>Dimargaritales</taxon>
        <taxon>Dimargaritaceae</taxon>
        <taxon>Dimargaris</taxon>
    </lineage>
</organism>
<evidence type="ECO:0000256" key="1">
    <source>
        <dbReference type="SAM" id="Phobius"/>
    </source>
</evidence>
<dbReference type="EMBL" id="JANBQB010000397">
    <property type="protein sequence ID" value="KAJ1976828.1"/>
    <property type="molecule type" value="Genomic_DNA"/>
</dbReference>
<feature type="transmembrane region" description="Helical" evidence="1">
    <location>
        <begin position="353"/>
        <end position="374"/>
    </location>
</feature>
<gene>
    <name evidence="2" type="ORF">H4R34_003827</name>
</gene>
<keyword evidence="1" id="KW-0812">Transmembrane</keyword>
<dbReference type="OrthoDB" id="196547at2759"/>
<accession>A0A9W8EC91</accession>
<dbReference type="SUPFAM" id="SSF103473">
    <property type="entry name" value="MFS general substrate transporter"/>
    <property type="match status" value="1"/>
</dbReference>
<sequence length="390" mass="44752">MASKYFVWTNEFVRRKQMGYITLAGVYFVFVAATTAVYLHRTRRLLHQSLWLNAVHIGSALVLGMMFALNNAFAPWFPCFINLWGYHLFGFLWVFSFIARALRFLFQYEYHQAKLNAPTLGSQFKGLGGSTPAGLDASPAHLPSQKQAEALLAYSIAQPASEGGHASHSTLPSHGPTASCHSMALVARAWSVPPPTKVSSRHRVNLCDSHCTRYAWHRWWHQLQFKALMDRVPWIRKRRIFSERMLLQVLVVLLWALFVYLVFVQTFSPHFTVDPITTHCPVVAEYVLIYIILVIYICITCPAVLFWVWNTDEPYGLRRDLTVEIVLCMIFYPLFHFTSELAPQMAPYFSPSMFLFVGFFLGHIMLVVVPTFTLHHGRGRGLSYHRTRSV</sequence>
<dbReference type="AlphaFoldDB" id="A0A9W8EC91"/>
<feature type="transmembrane region" description="Helical" evidence="1">
    <location>
        <begin position="20"/>
        <end position="39"/>
    </location>
</feature>
<feature type="transmembrane region" description="Helical" evidence="1">
    <location>
        <begin position="84"/>
        <end position="106"/>
    </location>
</feature>
<protein>
    <submittedName>
        <fullName evidence="2">Uncharacterized protein</fullName>
    </submittedName>
</protein>
<reference evidence="2" key="1">
    <citation type="submission" date="2022-07" db="EMBL/GenBank/DDBJ databases">
        <title>Phylogenomic reconstructions and comparative analyses of Kickxellomycotina fungi.</title>
        <authorList>
            <person name="Reynolds N.K."/>
            <person name="Stajich J.E."/>
            <person name="Barry K."/>
            <person name="Grigoriev I.V."/>
            <person name="Crous P."/>
            <person name="Smith M.E."/>
        </authorList>
    </citation>
    <scope>NUCLEOTIDE SEQUENCE</scope>
    <source>
        <strain evidence="2">RSA 567</strain>
    </source>
</reference>
<feature type="transmembrane region" description="Helical" evidence="1">
    <location>
        <begin position="245"/>
        <end position="267"/>
    </location>
</feature>
<feature type="transmembrane region" description="Helical" evidence="1">
    <location>
        <begin position="321"/>
        <end position="338"/>
    </location>
</feature>
<comment type="caution">
    <text evidence="2">The sequence shown here is derived from an EMBL/GenBank/DDBJ whole genome shotgun (WGS) entry which is preliminary data.</text>
</comment>
<proteinExistence type="predicted"/>
<evidence type="ECO:0000313" key="2">
    <source>
        <dbReference type="EMBL" id="KAJ1976828.1"/>
    </source>
</evidence>
<keyword evidence="1" id="KW-1133">Transmembrane helix</keyword>
<name>A0A9W8EC91_9FUNG</name>
<keyword evidence="3" id="KW-1185">Reference proteome</keyword>
<feature type="transmembrane region" description="Helical" evidence="1">
    <location>
        <begin position="51"/>
        <end position="72"/>
    </location>
</feature>
<feature type="non-terminal residue" evidence="2">
    <location>
        <position position="390"/>
    </location>
</feature>
<keyword evidence="1" id="KW-0472">Membrane</keyword>
<dbReference type="Proteomes" id="UP001151582">
    <property type="component" value="Unassembled WGS sequence"/>
</dbReference>
<dbReference type="InterPro" id="IPR036259">
    <property type="entry name" value="MFS_trans_sf"/>
</dbReference>
<feature type="transmembrane region" description="Helical" evidence="1">
    <location>
        <begin position="287"/>
        <end position="309"/>
    </location>
</feature>